<dbReference type="AlphaFoldDB" id="A0A4Q2ED03"/>
<comment type="caution">
    <text evidence="2">The sequence shown here is derived from an EMBL/GenBank/DDBJ whole genome shotgun (WGS) entry which is preliminary data.</text>
</comment>
<dbReference type="OrthoDB" id="9148135at2"/>
<protein>
    <recommendedName>
        <fullName evidence="4">Winged helix DNA-binding domain-containing protein</fullName>
    </recommendedName>
</protein>
<dbReference type="PANTHER" id="PTHR38479:SF2">
    <property type="entry name" value="WINGED HELIX DNA-BINDING DOMAIN-CONTAINING PROTEIN"/>
    <property type="match status" value="1"/>
</dbReference>
<dbReference type="Pfam" id="PF06224">
    <property type="entry name" value="AlkZ-like"/>
    <property type="match status" value="1"/>
</dbReference>
<gene>
    <name evidence="2" type="ORF">C1706_12520</name>
</gene>
<reference evidence="2 3" key="1">
    <citation type="submission" date="2018-01" db="EMBL/GenBank/DDBJ databases">
        <title>Lactibacter flavus gen. nov., sp. nov., a novel bacterium of the family Propionibacteriaceae isolated from raw milk and dairy products.</title>
        <authorList>
            <person name="Wenning M."/>
            <person name="Breitenwieser F."/>
            <person name="Huptas C."/>
            <person name="von Neubeck M."/>
            <person name="Busse H.-J."/>
            <person name="Scherer S."/>
        </authorList>
    </citation>
    <scope>NUCLEOTIDE SEQUENCE [LARGE SCALE GENOMIC DNA]</scope>
    <source>
        <strain evidence="2 3">VG341</strain>
    </source>
</reference>
<accession>A0A4Q2ED03</accession>
<sequence length="410" mass="44074">MVLVRRPRRRSVEPDRRSAARRGARGRRRTPLTGMDRRELWATRLVLQQLVGDPAEDPVSAVASSLAVQSQDVPLAHDSLAQRTGGTAAQAADALNAGHIIRTHVLRPTWHHVAAADARWLLALTSPKVLSGMRARHRQLGLDEPGTLAAELDVLLAEVAAGPRTRADLGVVFARRWERQDALFWQRLSHLCMIAELEAQICSGPVDPAGLNGHTYVLAETRLPATPPRPRDEAIADVVERFFASHGPVAVRDLQRWTRLTLGEIRGAIATLGPRLDSVKVADQTLWFGADAMAARGPGSAGFAAARRRAEGAWLLSTFDEAPLTHTTLPLPLVPGGVASAAKYGESGGGPMVWDLHVAGAWKRTLAKGRFTVRLIAAGPLPDAAKAALVDQAQALAYRAGFADADMVIT</sequence>
<dbReference type="EMBL" id="PPCV01000010">
    <property type="protein sequence ID" value="RXW31297.1"/>
    <property type="molecule type" value="Genomic_DNA"/>
</dbReference>
<evidence type="ECO:0000256" key="1">
    <source>
        <dbReference type="SAM" id="MobiDB-lite"/>
    </source>
</evidence>
<keyword evidence="3" id="KW-1185">Reference proteome</keyword>
<dbReference type="PANTHER" id="PTHR38479">
    <property type="entry name" value="LMO0824 PROTEIN"/>
    <property type="match status" value="1"/>
</dbReference>
<evidence type="ECO:0000313" key="3">
    <source>
        <dbReference type="Proteomes" id="UP000290624"/>
    </source>
</evidence>
<dbReference type="InterPro" id="IPR009351">
    <property type="entry name" value="AlkZ-like"/>
</dbReference>
<evidence type="ECO:0008006" key="4">
    <source>
        <dbReference type="Google" id="ProtNLM"/>
    </source>
</evidence>
<dbReference type="Proteomes" id="UP000290624">
    <property type="component" value="Unassembled WGS sequence"/>
</dbReference>
<feature type="region of interest" description="Disordered" evidence="1">
    <location>
        <begin position="1"/>
        <end position="32"/>
    </location>
</feature>
<feature type="compositionally biased region" description="Basic residues" evidence="1">
    <location>
        <begin position="19"/>
        <end position="30"/>
    </location>
</feature>
<name>A0A4Q2ED03_9ACTN</name>
<evidence type="ECO:0000313" key="2">
    <source>
        <dbReference type="EMBL" id="RXW31297.1"/>
    </source>
</evidence>
<proteinExistence type="predicted"/>
<organism evidence="2 3">
    <name type="scientific">Propioniciclava flava</name>
    <dbReference type="NCBI Taxonomy" id="2072026"/>
    <lineage>
        <taxon>Bacteria</taxon>
        <taxon>Bacillati</taxon>
        <taxon>Actinomycetota</taxon>
        <taxon>Actinomycetes</taxon>
        <taxon>Propionibacteriales</taxon>
        <taxon>Propionibacteriaceae</taxon>
        <taxon>Propioniciclava</taxon>
    </lineage>
</organism>